<dbReference type="GO" id="GO:0008270">
    <property type="term" value="F:zinc ion binding"/>
    <property type="evidence" value="ECO:0007669"/>
    <property type="project" value="UniProtKB-KW"/>
</dbReference>
<feature type="region of interest" description="Disordered" evidence="5">
    <location>
        <begin position="268"/>
        <end position="411"/>
    </location>
</feature>
<sequence>MVHPVSMGPPLSPKEPRRSGRRAPPSGSNSTSKSPDSPASESTPRPSQSNQRPALSSTNSSGRNKRSKQEDLDDLADDIHKNGTNGAAFPNGSARNKRKIKDKDKIVTEVTIEAVVSKLEPSVGDAAVDNIEPEEQEGITRCVCGSTGEDEADAGEFMVQCETCDVWQHGLCMGYEAEDQLPKGEYHCEQCRPDMHVELLKKLARRVRHSSSGLHHSSSGTTRASRSHSPSHLLKPAKRRNTMNSRDAAYDESLKEIMEATAAEAAGVHKAPSSVSGSVVGHGDVGEQNETEQNGRKKRKRAEDDPVSAKRTRSVSTMSERPAPSNTNREETPVSTVATKAATMPAPPVPTKSRNRRGGGRKSAIHAQDLASVDCDEAGTPNKRVNNSRSTRRNYSGGANGSSSHAPGSAVSRAYRDSHAYVVSQQSLLTSWNLPDYLAHLAHILPTDAPEPLEVRMSGQDPAERSTERGVKVKWPSKRMSVGDMNKRIRSLVEWVVREQANTLERGRRREALERALKQAAEGPRSMPDGVSGPGHGKGSGGDQVPMVLDGDHIARSPALEKQPGAVSASENELAQQSTMKMMEELMEELIGFQERFGPGAKFKERERRTAAS</sequence>
<feature type="compositionally biased region" description="Basic residues" evidence="5">
    <location>
        <begin position="353"/>
        <end position="364"/>
    </location>
</feature>
<feature type="compositionally biased region" description="Gly residues" evidence="5">
    <location>
        <begin position="532"/>
        <end position="542"/>
    </location>
</feature>
<dbReference type="GO" id="GO:0070210">
    <property type="term" value="C:Rpd3L-Expanded complex"/>
    <property type="evidence" value="ECO:0007669"/>
    <property type="project" value="TreeGrafter"/>
</dbReference>
<comment type="caution">
    <text evidence="7">The sequence shown here is derived from an EMBL/GenBank/DDBJ whole genome shotgun (WGS) entry which is preliminary data.</text>
</comment>
<feature type="compositionally biased region" description="Polar residues" evidence="5">
    <location>
        <begin position="31"/>
        <end position="62"/>
    </location>
</feature>
<feature type="compositionally biased region" description="Polar residues" evidence="5">
    <location>
        <begin position="314"/>
        <end position="338"/>
    </location>
</feature>
<dbReference type="GO" id="GO:0061188">
    <property type="term" value="P:negative regulation of rDNA heterochromatin formation"/>
    <property type="evidence" value="ECO:0007669"/>
    <property type="project" value="TreeGrafter"/>
</dbReference>
<feature type="domain" description="PHD-type" evidence="6">
    <location>
        <begin position="139"/>
        <end position="194"/>
    </location>
</feature>
<dbReference type="InterPro" id="IPR019786">
    <property type="entry name" value="Zinc_finger_PHD-type_CS"/>
</dbReference>
<dbReference type="PANTHER" id="PTHR47793:SF1">
    <property type="entry name" value="HISTONE DEACETYLASE COMPLEX SUBUNIT CTI6"/>
    <property type="match status" value="1"/>
</dbReference>
<dbReference type="SUPFAM" id="SSF57903">
    <property type="entry name" value="FYVE/PHD zinc finger"/>
    <property type="match status" value="1"/>
</dbReference>
<protein>
    <recommendedName>
        <fullName evidence="6">PHD-type domain-containing protein</fullName>
    </recommendedName>
</protein>
<dbReference type="AlphaFoldDB" id="A0A4Z0A949"/>
<dbReference type="PROSITE" id="PS50016">
    <property type="entry name" value="ZF_PHD_2"/>
    <property type="match status" value="1"/>
</dbReference>
<dbReference type="PROSITE" id="PS01359">
    <property type="entry name" value="ZF_PHD_1"/>
    <property type="match status" value="1"/>
</dbReference>
<dbReference type="InterPro" id="IPR011011">
    <property type="entry name" value="Znf_FYVE_PHD"/>
</dbReference>
<dbReference type="GO" id="GO:0061186">
    <property type="term" value="P:negative regulation of silent mating-type cassette heterochromatin formation"/>
    <property type="evidence" value="ECO:0007669"/>
    <property type="project" value="TreeGrafter"/>
</dbReference>
<gene>
    <name evidence="7" type="ORF">EWM64_g451</name>
</gene>
<dbReference type="EMBL" id="SFCI01000021">
    <property type="protein sequence ID" value="TFY83572.1"/>
    <property type="molecule type" value="Genomic_DNA"/>
</dbReference>
<dbReference type="InterPro" id="IPR019787">
    <property type="entry name" value="Znf_PHD-finger"/>
</dbReference>
<dbReference type="Gene3D" id="3.30.40.10">
    <property type="entry name" value="Zinc/RING finger domain, C3HC4 (zinc finger)"/>
    <property type="match status" value="1"/>
</dbReference>
<dbReference type="Pfam" id="PF00628">
    <property type="entry name" value="PHD"/>
    <property type="match status" value="1"/>
</dbReference>
<reference evidence="7 8" key="1">
    <citation type="submission" date="2019-02" db="EMBL/GenBank/DDBJ databases">
        <title>Genome sequencing of the rare red list fungi Hericium alpestre (H. flagellum).</title>
        <authorList>
            <person name="Buettner E."/>
            <person name="Kellner H."/>
        </authorList>
    </citation>
    <scope>NUCLEOTIDE SEQUENCE [LARGE SCALE GENOMIC DNA]</scope>
    <source>
        <strain evidence="7 8">DSM 108284</strain>
    </source>
</reference>
<accession>A0A4Z0A949</accession>
<dbReference type="SMART" id="SM00249">
    <property type="entry name" value="PHD"/>
    <property type="match status" value="1"/>
</dbReference>
<evidence type="ECO:0000256" key="5">
    <source>
        <dbReference type="SAM" id="MobiDB-lite"/>
    </source>
</evidence>
<keyword evidence="8" id="KW-1185">Reference proteome</keyword>
<keyword evidence="3" id="KW-0862">Zinc</keyword>
<keyword evidence="2 4" id="KW-0863">Zinc-finger</keyword>
<organism evidence="7 8">
    <name type="scientific">Hericium alpestre</name>
    <dbReference type="NCBI Taxonomy" id="135208"/>
    <lineage>
        <taxon>Eukaryota</taxon>
        <taxon>Fungi</taxon>
        <taxon>Dikarya</taxon>
        <taxon>Basidiomycota</taxon>
        <taxon>Agaricomycotina</taxon>
        <taxon>Agaricomycetes</taxon>
        <taxon>Russulales</taxon>
        <taxon>Hericiaceae</taxon>
        <taxon>Hericium</taxon>
    </lineage>
</organism>
<feature type="compositionally biased region" description="Low complexity" evidence="5">
    <location>
        <begin position="210"/>
        <end position="220"/>
    </location>
</feature>
<dbReference type="STRING" id="135208.A0A4Z0A949"/>
<evidence type="ECO:0000256" key="1">
    <source>
        <dbReference type="ARBA" id="ARBA00022723"/>
    </source>
</evidence>
<feature type="compositionally biased region" description="Polar residues" evidence="5">
    <location>
        <begin position="221"/>
        <end position="230"/>
    </location>
</feature>
<name>A0A4Z0A949_9AGAM</name>
<feature type="region of interest" description="Disordered" evidence="5">
    <location>
        <begin position="517"/>
        <end position="549"/>
    </location>
</feature>
<feature type="compositionally biased region" description="Low complexity" evidence="5">
    <location>
        <begin position="273"/>
        <end position="282"/>
    </location>
</feature>
<dbReference type="GO" id="GO:0033698">
    <property type="term" value="C:Rpd3L complex"/>
    <property type="evidence" value="ECO:0007669"/>
    <property type="project" value="TreeGrafter"/>
</dbReference>
<dbReference type="InterPro" id="IPR001965">
    <property type="entry name" value="Znf_PHD"/>
</dbReference>
<dbReference type="Proteomes" id="UP000298061">
    <property type="component" value="Unassembled WGS sequence"/>
</dbReference>
<keyword evidence="1" id="KW-0479">Metal-binding</keyword>
<feature type="region of interest" description="Disordered" evidence="5">
    <location>
        <begin position="206"/>
        <end position="244"/>
    </location>
</feature>
<dbReference type="OrthoDB" id="79252at2759"/>
<evidence type="ECO:0000256" key="2">
    <source>
        <dbReference type="ARBA" id="ARBA00022771"/>
    </source>
</evidence>
<proteinExistence type="predicted"/>
<feature type="region of interest" description="Disordered" evidence="5">
    <location>
        <begin position="1"/>
        <end position="100"/>
    </location>
</feature>
<dbReference type="InterPro" id="IPR013083">
    <property type="entry name" value="Znf_RING/FYVE/PHD"/>
</dbReference>
<dbReference type="PANTHER" id="PTHR47793">
    <property type="entry name" value="HISTONE DEACETYLASE COMPLEX SUBUNIT CTI6"/>
    <property type="match status" value="1"/>
</dbReference>
<evidence type="ECO:0000256" key="4">
    <source>
        <dbReference type="PROSITE-ProRule" id="PRU00146"/>
    </source>
</evidence>
<evidence type="ECO:0000259" key="6">
    <source>
        <dbReference type="PROSITE" id="PS50016"/>
    </source>
</evidence>
<evidence type="ECO:0000313" key="7">
    <source>
        <dbReference type="EMBL" id="TFY83572.1"/>
    </source>
</evidence>
<evidence type="ECO:0000313" key="8">
    <source>
        <dbReference type="Proteomes" id="UP000298061"/>
    </source>
</evidence>
<dbReference type="InterPro" id="IPR053051">
    <property type="entry name" value="HDAC_complex_subunit"/>
</dbReference>
<evidence type="ECO:0000256" key="3">
    <source>
        <dbReference type="ARBA" id="ARBA00022833"/>
    </source>
</evidence>